<evidence type="ECO:0000313" key="3">
    <source>
        <dbReference type="Proteomes" id="UP001501509"/>
    </source>
</evidence>
<keyword evidence="1" id="KW-1133">Transmembrane helix</keyword>
<feature type="transmembrane region" description="Helical" evidence="1">
    <location>
        <begin position="12"/>
        <end position="30"/>
    </location>
</feature>
<dbReference type="EMBL" id="BAAATD010000016">
    <property type="protein sequence ID" value="GAA2631414.1"/>
    <property type="molecule type" value="Genomic_DNA"/>
</dbReference>
<keyword evidence="3" id="KW-1185">Reference proteome</keyword>
<gene>
    <name evidence="2" type="ORF">GCM10010411_81900</name>
</gene>
<protein>
    <submittedName>
        <fullName evidence="2">Uncharacterized protein</fullName>
    </submittedName>
</protein>
<organism evidence="2 3">
    <name type="scientific">Actinomadura fulvescens</name>
    <dbReference type="NCBI Taxonomy" id="46160"/>
    <lineage>
        <taxon>Bacteria</taxon>
        <taxon>Bacillati</taxon>
        <taxon>Actinomycetota</taxon>
        <taxon>Actinomycetes</taxon>
        <taxon>Streptosporangiales</taxon>
        <taxon>Thermomonosporaceae</taxon>
        <taxon>Actinomadura</taxon>
    </lineage>
</organism>
<name>A0ABP6D3K9_9ACTN</name>
<dbReference type="RefSeq" id="WP_344547897.1">
    <property type="nucleotide sequence ID" value="NZ_BAAATD010000016.1"/>
</dbReference>
<evidence type="ECO:0000256" key="1">
    <source>
        <dbReference type="SAM" id="Phobius"/>
    </source>
</evidence>
<proteinExistence type="predicted"/>
<keyword evidence="1" id="KW-0812">Transmembrane</keyword>
<evidence type="ECO:0000313" key="2">
    <source>
        <dbReference type="EMBL" id="GAA2631414.1"/>
    </source>
</evidence>
<reference evidence="3" key="1">
    <citation type="journal article" date="2019" name="Int. J. Syst. Evol. Microbiol.">
        <title>The Global Catalogue of Microorganisms (GCM) 10K type strain sequencing project: providing services to taxonomists for standard genome sequencing and annotation.</title>
        <authorList>
            <consortium name="The Broad Institute Genomics Platform"/>
            <consortium name="The Broad Institute Genome Sequencing Center for Infectious Disease"/>
            <person name="Wu L."/>
            <person name="Ma J."/>
        </authorList>
    </citation>
    <scope>NUCLEOTIDE SEQUENCE [LARGE SCALE GENOMIC DNA]</scope>
    <source>
        <strain evidence="3">JCM 6833</strain>
    </source>
</reference>
<dbReference type="Proteomes" id="UP001501509">
    <property type="component" value="Unassembled WGS sequence"/>
</dbReference>
<accession>A0ABP6D3K9</accession>
<sequence>MKTSDAWPMQHALGASLLWITVMLIMFIPLSTRLYKKAFSS</sequence>
<comment type="caution">
    <text evidence="2">The sequence shown here is derived from an EMBL/GenBank/DDBJ whole genome shotgun (WGS) entry which is preliminary data.</text>
</comment>
<keyword evidence="1" id="KW-0472">Membrane</keyword>